<organism evidence="2 3">
    <name type="scientific">Methanobrevibacter smithii</name>
    <dbReference type="NCBI Taxonomy" id="2173"/>
    <lineage>
        <taxon>Archaea</taxon>
        <taxon>Methanobacteriati</taxon>
        <taxon>Methanobacteriota</taxon>
        <taxon>Methanomada group</taxon>
        <taxon>Methanobacteria</taxon>
        <taxon>Methanobacteriales</taxon>
        <taxon>Methanobacteriaceae</taxon>
        <taxon>Methanobrevibacter</taxon>
    </lineage>
</organism>
<dbReference type="InterPro" id="IPR000182">
    <property type="entry name" value="GNAT_dom"/>
</dbReference>
<dbReference type="InterPro" id="IPR051556">
    <property type="entry name" value="N-term/lysine_N-AcTrnsfr"/>
</dbReference>
<dbReference type="GeneID" id="35118533"/>
<dbReference type="AlphaFoldDB" id="A0A2H4U6B0"/>
<dbReference type="SUPFAM" id="SSF55729">
    <property type="entry name" value="Acyl-CoA N-acyltransferases (Nat)"/>
    <property type="match status" value="1"/>
</dbReference>
<dbReference type="PROSITE" id="PS51186">
    <property type="entry name" value="GNAT"/>
    <property type="match status" value="1"/>
</dbReference>
<accession>A0A2H4U6B0</accession>
<dbReference type="Gene3D" id="3.40.630.30">
    <property type="match status" value="1"/>
</dbReference>
<evidence type="ECO:0000313" key="3">
    <source>
        <dbReference type="Proteomes" id="UP000232133"/>
    </source>
</evidence>
<sequence length="191" mass="22680">MNFKIIQLSDNICEKTRTQKFLFKQIKKEYGCGYVPEYHKDIINLNEYYINPRKNNLFLAKNPENDEIIATIAVRGYDKKFKEFKGLYNKEDTASIWRLYVDEKYRRLGLATKLFKLVESFSYLNSYKEIYLHTHKNLNGGLNFWKKMGFETTVDTNNDLQTVHMIKKLPKFKLNNVQSGYNLAIESLTLF</sequence>
<feature type="domain" description="N-acetyltransferase" evidence="1">
    <location>
        <begin position="10"/>
        <end position="170"/>
    </location>
</feature>
<evidence type="ECO:0000313" key="2">
    <source>
        <dbReference type="EMBL" id="ATZ59657.1"/>
    </source>
</evidence>
<keyword evidence="2" id="KW-0808">Transferase</keyword>
<dbReference type="CDD" id="cd04301">
    <property type="entry name" value="NAT_SF"/>
    <property type="match status" value="1"/>
</dbReference>
<dbReference type="PANTHER" id="PTHR42919">
    <property type="entry name" value="N-ALPHA-ACETYLTRANSFERASE"/>
    <property type="match status" value="1"/>
</dbReference>
<dbReference type="InterPro" id="IPR016181">
    <property type="entry name" value="Acyl_CoA_acyltransferase"/>
</dbReference>
<proteinExistence type="predicted"/>
<dbReference type="PANTHER" id="PTHR42919:SF20">
    <property type="entry name" value="GCN5-RELATED N-ACETYLTRANSFERASE 10, CHLOROPLASTIC"/>
    <property type="match status" value="1"/>
</dbReference>
<name>A0A2H4U6B0_METSM</name>
<protein>
    <submittedName>
        <fullName evidence="2">GNAT family N-acetyltransferase</fullName>
    </submittedName>
</protein>
<evidence type="ECO:0000259" key="1">
    <source>
        <dbReference type="PROSITE" id="PS51186"/>
    </source>
</evidence>
<dbReference type="GO" id="GO:0007064">
    <property type="term" value="P:mitotic sister chromatid cohesion"/>
    <property type="evidence" value="ECO:0007669"/>
    <property type="project" value="TreeGrafter"/>
</dbReference>
<gene>
    <name evidence="2" type="ORF">BK798_04105</name>
</gene>
<dbReference type="GO" id="GO:0031415">
    <property type="term" value="C:NatA complex"/>
    <property type="evidence" value="ECO:0007669"/>
    <property type="project" value="TreeGrafter"/>
</dbReference>
<dbReference type="GO" id="GO:0008080">
    <property type="term" value="F:N-acetyltransferase activity"/>
    <property type="evidence" value="ECO:0007669"/>
    <property type="project" value="TreeGrafter"/>
</dbReference>
<dbReference type="RefSeq" id="WP_100815431.1">
    <property type="nucleotide sequence ID" value="NZ_CP017803.1"/>
</dbReference>
<dbReference type="Pfam" id="PF00583">
    <property type="entry name" value="Acetyltransf_1"/>
    <property type="match status" value="1"/>
</dbReference>
<dbReference type="Proteomes" id="UP000232133">
    <property type="component" value="Chromosome"/>
</dbReference>
<reference evidence="2 3" key="1">
    <citation type="submission" date="2016-10" db="EMBL/GenBank/DDBJ databases">
        <authorList>
            <person name="Varghese N."/>
        </authorList>
    </citation>
    <scope>NUCLEOTIDE SEQUENCE [LARGE SCALE GENOMIC DNA]</scope>
    <source>
        <strain evidence="2 3">KB11</strain>
    </source>
</reference>
<dbReference type="EMBL" id="CP017803">
    <property type="protein sequence ID" value="ATZ59657.1"/>
    <property type="molecule type" value="Genomic_DNA"/>
</dbReference>